<evidence type="ECO:0000313" key="1">
    <source>
        <dbReference type="EMBL" id="KKK55992.1"/>
    </source>
</evidence>
<name>A0A0F8WGN0_9ZZZZ</name>
<protein>
    <submittedName>
        <fullName evidence="1">Uncharacterized protein</fullName>
    </submittedName>
</protein>
<dbReference type="AlphaFoldDB" id="A0A0F8WGN0"/>
<feature type="non-terminal residue" evidence="1">
    <location>
        <position position="351"/>
    </location>
</feature>
<reference evidence="1" key="1">
    <citation type="journal article" date="2015" name="Nature">
        <title>Complex archaea that bridge the gap between prokaryotes and eukaryotes.</title>
        <authorList>
            <person name="Spang A."/>
            <person name="Saw J.H."/>
            <person name="Jorgensen S.L."/>
            <person name="Zaremba-Niedzwiedzka K."/>
            <person name="Martijn J."/>
            <person name="Lind A.E."/>
            <person name="van Eijk R."/>
            <person name="Schleper C."/>
            <person name="Guy L."/>
            <person name="Ettema T.J."/>
        </authorList>
    </citation>
    <scope>NUCLEOTIDE SEQUENCE</scope>
</reference>
<proteinExistence type="predicted"/>
<accession>A0A0F8WGN0</accession>
<dbReference type="EMBL" id="LAZR01065216">
    <property type="protein sequence ID" value="KKK55992.1"/>
    <property type="molecule type" value="Genomic_DNA"/>
</dbReference>
<feature type="non-terminal residue" evidence="1">
    <location>
        <position position="1"/>
    </location>
</feature>
<gene>
    <name evidence="1" type="ORF">LCGC14_3069000</name>
</gene>
<comment type="caution">
    <text evidence="1">The sequence shown here is derived from an EMBL/GenBank/DDBJ whole genome shotgun (WGS) entry which is preliminary data.</text>
</comment>
<organism evidence="1">
    <name type="scientific">marine sediment metagenome</name>
    <dbReference type="NCBI Taxonomy" id="412755"/>
    <lineage>
        <taxon>unclassified sequences</taxon>
        <taxon>metagenomes</taxon>
        <taxon>ecological metagenomes</taxon>
    </lineage>
</organism>
<sequence>DLTTATEGSTLDTSGKEAQNRDMYISPDGTHLYIVGDSGNVNQYFMEGTAETIPPYFTNGTPTNQTIAYGVALAYDINATDETEFDCFAVDDTTNFKINCSGMLENNTLLSSGLYPINVTINDSVNNINSTIMSVNVTPLSYSGNITQSITTDSTTDKTRSVERDTSQSLTIIGLVKRIGNFFRNLINLIAVFLGLSTTTPPQSVDLDIIYPLSGINVTQNRFFNVTVNITCRGQSCGEVNVSLFYVVDTPYVGTCYQESANITNQRETDGGCTLNYEGLYYHEPYYLHINYTKPSGVLNSSLWRVEYGSDSGGKYLRDNDTIPTDCWGAFSDTLSFRFFSSFHGAGTYKA</sequence>